<feature type="compositionally biased region" description="Basic and acidic residues" evidence="2">
    <location>
        <begin position="49"/>
        <end position="72"/>
    </location>
</feature>
<dbReference type="Pfam" id="PF01551">
    <property type="entry name" value="Peptidase_M23"/>
    <property type="match status" value="1"/>
</dbReference>
<dbReference type="InterPro" id="IPR050570">
    <property type="entry name" value="Cell_wall_metabolism_enzyme"/>
</dbReference>
<dbReference type="Proteomes" id="UP001251524">
    <property type="component" value="Unassembled WGS sequence"/>
</dbReference>
<sequence>MPGLRAPFAAALALALALAWAAIPAAAQNSREAERRLEKVQSELKEVAAERRRIEGERGQATRQLREADEQVGRSSRNLRSIEQRIASEQATLAQLQQRRNDMQARLGTQRDELARLLRAAYQQGEDAPLKTFLAQDQVAQGGRLLTYHRYLQTDRVQRIAALTAELEQLDAIEREIASRHEQLESTRAQQRQQLAKLESDRKARAGLVSKLDQRYQDRSSRERELGRDAQGLQQVLKRLRDTAARAEAQRKAAAARAAREQANAGKPASVRRTPPPVAVASAPQVGGLGWPLSGALVAGYGGTLPDGRSSEGLLITAPAGAPVKAVADGQVVYAEWMTGYGLLLIVDHGNGYMSLYAHNDALLKDVGDTVKRGDPVATVGSSGGHGRPALYFELRRNGQPVNPGTWLRR</sequence>
<keyword evidence="1" id="KW-0175">Coiled coil</keyword>
<dbReference type="Gene3D" id="6.10.250.3150">
    <property type="match status" value="1"/>
</dbReference>
<name>A0ABU1W6L9_9GAMM</name>
<organism evidence="5 6">
    <name type="scientific">Lysobacter niastensis</name>
    <dbReference type="NCBI Taxonomy" id="380629"/>
    <lineage>
        <taxon>Bacteria</taxon>
        <taxon>Pseudomonadati</taxon>
        <taxon>Pseudomonadota</taxon>
        <taxon>Gammaproteobacteria</taxon>
        <taxon>Lysobacterales</taxon>
        <taxon>Lysobacteraceae</taxon>
        <taxon>Lysobacter</taxon>
    </lineage>
</organism>
<evidence type="ECO:0000259" key="4">
    <source>
        <dbReference type="Pfam" id="PF01551"/>
    </source>
</evidence>
<dbReference type="Gene3D" id="2.70.70.10">
    <property type="entry name" value="Glucose Permease (Domain IIA)"/>
    <property type="match status" value="1"/>
</dbReference>
<feature type="region of interest" description="Disordered" evidence="2">
    <location>
        <begin position="209"/>
        <end position="230"/>
    </location>
</feature>
<evidence type="ECO:0000256" key="2">
    <source>
        <dbReference type="SAM" id="MobiDB-lite"/>
    </source>
</evidence>
<feature type="signal peptide" evidence="3">
    <location>
        <begin position="1"/>
        <end position="21"/>
    </location>
</feature>
<evidence type="ECO:0000313" key="6">
    <source>
        <dbReference type="Proteomes" id="UP001251524"/>
    </source>
</evidence>
<feature type="compositionally biased region" description="Low complexity" evidence="2">
    <location>
        <begin position="252"/>
        <end position="279"/>
    </location>
</feature>
<evidence type="ECO:0000256" key="3">
    <source>
        <dbReference type="SAM" id="SignalP"/>
    </source>
</evidence>
<dbReference type="InterPro" id="IPR016047">
    <property type="entry name" value="M23ase_b-sheet_dom"/>
</dbReference>
<dbReference type="RefSeq" id="WP_310057367.1">
    <property type="nucleotide sequence ID" value="NZ_JAVDVY010000001.1"/>
</dbReference>
<evidence type="ECO:0000256" key="1">
    <source>
        <dbReference type="SAM" id="Coils"/>
    </source>
</evidence>
<feature type="region of interest" description="Disordered" evidence="2">
    <location>
        <begin position="248"/>
        <end position="279"/>
    </location>
</feature>
<protein>
    <submittedName>
        <fullName evidence="5">Septal ring factor EnvC (AmiA/AmiB activator)</fullName>
    </submittedName>
</protein>
<keyword evidence="6" id="KW-1185">Reference proteome</keyword>
<dbReference type="PANTHER" id="PTHR21666:SF270">
    <property type="entry name" value="MUREIN HYDROLASE ACTIVATOR ENVC"/>
    <property type="match status" value="1"/>
</dbReference>
<feature type="region of interest" description="Disordered" evidence="2">
    <location>
        <begin position="49"/>
        <end position="77"/>
    </location>
</feature>
<reference evidence="5 6" key="1">
    <citation type="submission" date="2023-07" db="EMBL/GenBank/DDBJ databases">
        <title>Sorghum-associated microbial communities from plants grown in Nebraska, USA.</title>
        <authorList>
            <person name="Schachtman D."/>
        </authorList>
    </citation>
    <scope>NUCLEOTIDE SEQUENCE [LARGE SCALE GENOMIC DNA]</scope>
    <source>
        <strain evidence="5 6">BE198</strain>
    </source>
</reference>
<evidence type="ECO:0000313" key="5">
    <source>
        <dbReference type="EMBL" id="MDR7133132.1"/>
    </source>
</evidence>
<feature type="domain" description="M23ase beta-sheet core" evidence="4">
    <location>
        <begin position="311"/>
        <end position="404"/>
    </location>
</feature>
<dbReference type="PANTHER" id="PTHR21666">
    <property type="entry name" value="PEPTIDASE-RELATED"/>
    <property type="match status" value="1"/>
</dbReference>
<feature type="coiled-coil region" evidence="1">
    <location>
        <begin position="170"/>
        <end position="201"/>
    </location>
</feature>
<accession>A0ABU1W6L9</accession>
<comment type="caution">
    <text evidence="5">The sequence shown here is derived from an EMBL/GenBank/DDBJ whole genome shotgun (WGS) entry which is preliminary data.</text>
</comment>
<proteinExistence type="predicted"/>
<feature type="chain" id="PRO_5046314535" evidence="3">
    <location>
        <begin position="22"/>
        <end position="410"/>
    </location>
</feature>
<keyword evidence="3" id="KW-0732">Signal</keyword>
<dbReference type="InterPro" id="IPR011055">
    <property type="entry name" value="Dup_hybrid_motif"/>
</dbReference>
<gene>
    <name evidence="5" type="ORF">J2X06_000316</name>
</gene>
<dbReference type="SUPFAM" id="SSF51261">
    <property type="entry name" value="Duplicated hybrid motif"/>
    <property type="match status" value="1"/>
</dbReference>
<dbReference type="EMBL" id="JAVDVY010000001">
    <property type="protein sequence ID" value="MDR7133132.1"/>
    <property type="molecule type" value="Genomic_DNA"/>
</dbReference>
<dbReference type="CDD" id="cd12797">
    <property type="entry name" value="M23_peptidase"/>
    <property type="match status" value="1"/>
</dbReference>
<feature type="compositionally biased region" description="Basic and acidic residues" evidence="2">
    <location>
        <begin position="212"/>
        <end position="228"/>
    </location>
</feature>